<reference evidence="6 7" key="1">
    <citation type="submission" date="2018-09" db="EMBL/GenBank/DDBJ databases">
        <authorList>
            <consortium name="Pathogen Informatics"/>
        </authorList>
    </citation>
    <scope>NUCLEOTIDE SEQUENCE [LARGE SCALE GENOMIC DNA]</scope>
    <source>
        <strain evidence="6 7">OH-22767</strain>
    </source>
</reference>
<keyword evidence="4" id="KW-0479">Metal-binding</keyword>
<dbReference type="Pfam" id="PF01507">
    <property type="entry name" value="PAPS_reduct"/>
    <property type="match status" value="1"/>
</dbReference>
<dbReference type="GO" id="GO:0043866">
    <property type="term" value="F:adenylyl-sulfate reductase (thioredoxin) activity"/>
    <property type="evidence" value="ECO:0007669"/>
    <property type="project" value="UniProtKB-EC"/>
</dbReference>
<comment type="subcellular location">
    <subcellularLocation>
        <location evidence="4">Cytoplasm</location>
    </subcellularLocation>
</comment>
<dbReference type="PANTHER" id="PTHR46509">
    <property type="entry name" value="PHOSPHOADENOSINE PHOSPHOSULFATE REDUCTASE"/>
    <property type="match status" value="1"/>
</dbReference>
<feature type="binding site" evidence="4">
    <location>
        <position position="198"/>
    </location>
    <ligand>
        <name>[4Fe-4S] cluster</name>
        <dbReference type="ChEBI" id="CHEBI:49883"/>
    </ligand>
</feature>
<feature type="binding site" evidence="4">
    <location>
        <position position="117"/>
    </location>
    <ligand>
        <name>[4Fe-4S] cluster</name>
        <dbReference type="ChEBI" id="CHEBI:49883"/>
    </ligand>
</feature>
<evidence type="ECO:0000256" key="4">
    <source>
        <dbReference type="HAMAP-Rule" id="MF_00063"/>
    </source>
</evidence>
<organism evidence="6 7">
    <name type="scientific">Candidatus Ornithobacterium hominis</name>
    <dbReference type="NCBI Taxonomy" id="2497989"/>
    <lineage>
        <taxon>Bacteria</taxon>
        <taxon>Pseudomonadati</taxon>
        <taxon>Bacteroidota</taxon>
        <taxon>Flavobacteriia</taxon>
        <taxon>Flavobacteriales</taxon>
        <taxon>Weeksellaceae</taxon>
        <taxon>Ornithobacterium</taxon>
    </lineage>
</organism>
<proteinExistence type="inferred from homology"/>
<dbReference type="Gene3D" id="3.40.50.620">
    <property type="entry name" value="HUPs"/>
    <property type="match status" value="1"/>
</dbReference>
<keyword evidence="4" id="KW-0411">Iron-sulfur</keyword>
<comment type="function">
    <text evidence="4">Catalyzes the formation of sulfite from adenosine 5'-phosphosulfate (APS) using thioredoxin as an electron donor.</text>
</comment>
<dbReference type="InterPro" id="IPR004511">
    <property type="entry name" value="PAPS/APS_Rdtase"/>
</dbReference>
<dbReference type="InterPro" id="IPR014729">
    <property type="entry name" value="Rossmann-like_a/b/a_fold"/>
</dbReference>
<dbReference type="PANTHER" id="PTHR46509:SF1">
    <property type="entry name" value="PHOSPHOADENOSINE PHOSPHOSULFATE REDUCTASE"/>
    <property type="match status" value="1"/>
</dbReference>
<dbReference type="NCBIfam" id="NF002537">
    <property type="entry name" value="PRK02090.1"/>
    <property type="match status" value="1"/>
</dbReference>
<dbReference type="Proteomes" id="UP000262142">
    <property type="component" value="Unassembled WGS sequence"/>
</dbReference>
<dbReference type="GO" id="GO:0019379">
    <property type="term" value="P:sulfate assimilation, phosphoadenylyl sulfate reduction by phosphoadenylyl-sulfate reductase (thioredoxin)"/>
    <property type="evidence" value="ECO:0007669"/>
    <property type="project" value="UniProtKB-UniRule"/>
</dbReference>
<dbReference type="GO" id="GO:0070814">
    <property type="term" value="P:hydrogen sulfide biosynthetic process"/>
    <property type="evidence" value="ECO:0007669"/>
    <property type="project" value="UniProtKB-UniRule"/>
</dbReference>
<feature type="binding site" evidence="4">
    <location>
        <position position="116"/>
    </location>
    <ligand>
        <name>[4Fe-4S] cluster</name>
        <dbReference type="ChEBI" id="CHEBI:49883"/>
    </ligand>
</feature>
<dbReference type="EC" id="1.8.4.10" evidence="4"/>
<comment type="similarity">
    <text evidence="1 4">Belongs to the PAPS reductase family. CysH subfamily.</text>
</comment>
<protein>
    <recommendedName>
        <fullName evidence="4">Adenosine 5'-phosphosulfate reductase</fullName>
        <shortName evidence="4">APS reductase</shortName>
        <ecNumber evidence="4">1.8.4.10</ecNumber>
    </recommendedName>
    <alternativeName>
        <fullName evidence="4">5'-adenylylsulfate reductase</fullName>
    </alternativeName>
    <alternativeName>
        <fullName evidence="4">Thioredoxin-dependent 5'-adenylylsulfate reductase</fullName>
    </alternativeName>
</protein>
<dbReference type="NCBIfam" id="TIGR00434">
    <property type="entry name" value="cysH"/>
    <property type="match status" value="1"/>
</dbReference>
<dbReference type="InterPro" id="IPR002500">
    <property type="entry name" value="PAPS_reduct_dom"/>
</dbReference>
<feature type="binding site" evidence="4">
    <location>
        <position position="201"/>
    </location>
    <ligand>
        <name>[4Fe-4S] cluster</name>
        <dbReference type="ChEBI" id="CHEBI:49883"/>
    </ligand>
</feature>
<comment type="cofactor">
    <cofactor evidence="4">
        <name>[4Fe-4S] cluster</name>
        <dbReference type="ChEBI" id="CHEBI:49883"/>
    </cofactor>
    <text evidence="4">Binds 1 [4Fe-4S] cluster per subunit.</text>
</comment>
<evidence type="ECO:0000259" key="5">
    <source>
        <dbReference type="Pfam" id="PF01507"/>
    </source>
</evidence>
<keyword evidence="2 4" id="KW-0560">Oxidoreductase</keyword>
<dbReference type="GO" id="GO:0005737">
    <property type="term" value="C:cytoplasm"/>
    <property type="evidence" value="ECO:0007669"/>
    <property type="project" value="UniProtKB-SubCell"/>
</dbReference>
<sequence length="229" mass="26407">MKKFTNFIFGIMEINKAVEKIQNQLLNYHRNGNKLCITSSFQSHSLPLLHIATRALPSIDVLFIDTGFHFPETYAFRNQIAEDWGFRLVNVQSKTAKNQQIATSGEFLFANNPEYCCHINKVEPLNDAIEKYDIWIAGLRRDQTKFRATLNEEEILASGVVKFHPILDWNSKMIYVYAQQHHLPKHPLEAKGFLSIGCMPCTTNIDTEMERNGRWYGSKKSECGIHLNK</sequence>
<keyword evidence="4" id="KW-0408">Iron</keyword>
<dbReference type="PIRSF" id="PIRSF000857">
    <property type="entry name" value="PAPS_reductase"/>
    <property type="match status" value="1"/>
</dbReference>
<feature type="active site" description="Nucleophile; cysteine thiosulfonate intermediate" evidence="4">
    <location>
        <position position="223"/>
    </location>
</feature>
<dbReference type="GO" id="GO:0004604">
    <property type="term" value="F:phosphoadenylyl-sulfate reductase (thioredoxin) activity"/>
    <property type="evidence" value="ECO:0007669"/>
    <property type="project" value="UniProtKB-UniRule"/>
</dbReference>
<comment type="catalytic activity">
    <reaction evidence="4">
        <text>[thioredoxin]-disulfide + sulfite + AMP + 2 H(+) = adenosine 5'-phosphosulfate + [thioredoxin]-dithiol</text>
        <dbReference type="Rhea" id="RHEA:21976"/>
        <dbReference type="Rhea" id="RHEA-COMP:10698"/>
        <dbReference type="Rhea" id="RHEA-COMP:10700"/>
        <dbReference type="ChEBI" id="CHEBI:15378"/>
        <dbReference type="ChEBI" id="CHEBI:17359"/>
        <dbReference type="ChEBI" id="CHEBI:29950"/>
        <dbReference type="ChEBI" id="CHEBI:50058"/>
        <dbReference type="ChEBI" id="CHEBI:58243"/>
        <dbReference type="ChEBI" id="CHEBI:456215"/>
        <dbReference type="EC" id="1.8.4.10"/>
    </reaction>
</comment>
<dbReference type="GO" id="GO:0051539">
    <property type="term" value="F:4 iron, 4 sulfur cluster binding"/>
    <property type="evidence" value="ECO:0007669"/>
    <property type="project" value="UniProtKB-UniRule"/>
</dbReference>
<keyword evidence="7" id="KW-1185">Reference proteome</keyword>
<accession>A0A383U121</accession>
<evidence type="ECO:0000313" key="7">
    <source>
        <dbReference type="Proteomes" id="UP000262142"/>
    </source>
</evidence>
<dbReference type="RefSeq" id="WP_245952954.1">
    <property type="nucleotide sequence ID" value="NZ_UNSC01000006.1"/>
</dbReference>
<name>A0A383U121_9FLAO</name>
<dbReference type="SUPFAM" id="SSF52402">
    <property type="entry name" value="Adenine nucleotide alpha hydrolases-like"/>
    <property type="match status" value="1"/>
</dbReference>
<evidence type="ECO:0000256" key="1">
    <source>
        <dbReference type="ARBA" id="ARBA00009732"/>
    </source>
</evidence>
<dbReference type="EMBL" id="UNSC01000006">
    <property type="protein sequence ID" value="SZD73525.1"/>
    <property type="molecule type" value="Genomic_DNA"/>
</dbReference>
<feature type="domain" description="Phosphoadenosine phosphosulphate reductase" evidence="5">
    <location>
        <begin position="35"/>
        <end position="203"/>
    </location>
</feature>
<dbReference type="AlphaFoldDB" id="A0A383U121"/>
<dbReference type="HAMAP" id="MF_00063">
    <property type="entry name" value="CysH"/>
    <property type="match status" value="1"/>
</dbReference>
<dbReference type="GO" id="GO:0046872">
    <property type="term" value="F:metal ion binding"/>
    <property type="evidence" value="ECO:0007669"/>
    <property type="project" value="UniProtKB-KW"/>
</dbReference>
<keyword evidence="4" id="KW-0963">Cytoplasm</keyword>
<evidence type="ECO:0000256" key="2">
    <source>
        <dbReference type="ARBA" id="ARBA00023002"/>
    </source>
</evidence>
<gene>
    <name evidence="4 6" type="primary">cysH</name>
    <name evidence="6" type="ORF">SAMEA104719789_01335</name>
</gene>
<comment type="pathway">
    <text evidence="3 4">Sulfur metabolism; hydrogen sulfide biosynthesis; sulfite from sulfate.</text>
</comment>
<evidence type="ECO:0000313" key="6">
    <source>
        <dbReference type="EMBL" id="SZD73525.1"/>
    </source>
</evidence>
<evidence type="ECO:0000256" key="3">
    <source>
        <dbReference type="ARBA" id="ARBA00024327"/>
    </source>
</evidence>